<feature type="compositionally biased region" description="Basic residues" evidence="3">
    <location>
        <begin position="32"/>
        <end position="43"/>
    </location>
</feature>
<comment type="caution">
    <text evidence="5">The sequence shown here is derived from an EMBL/GenBank/DDBJ whole genome shotgun (WGS) entry which is preliminary data.</text>
</comment>
<dbReference type="AlphaFoldDB" id="A0A2M7BV12"/>
<protein>
    <submittedName>
        <fullName evidence="5">Molecular chaperone</fullName>
    </submittedName>
</protein>
<evidence type="ECO:0000313" key="6">
    <source>
        <dbReference type="Proteomes" id="UP000229894"/>
    </source>
</evidence>
<dbReference type="InterPro" id="IPR031107">
    <property type="entry name" value="Small_HSP"/>
</dbReference>
<feature type="compositionally biased region" description="Acidic residues" evidence="3">
    <location>
        <begin position="17"/>
        <end position="27"/>
    </location>
</feature>
<gene>
    <name evidence="5" type="ORF">COS49_00755</name>
</gene>
<organism evidence="5 6">
    <name type="scientific">Candidatus Portnoybacteria bacterium CG03_land_8_20_14_0_80_41_10</name>
    <dbReference type="NCBI Taxonomy" id="1974808"/>
    <lineage>
        <taxon>Bacteria</taxon>
        <taxon>Candidatus Portnoyibacteriota</taxon>
    </lineage>
</organism>
<feature type="region of interest" description="Disordered" evidence="3">
    <location>
        <begin position="1"/>
        <end position="67"/>
    </location>
</feature>
<evidence type="ECO:0000256" key="1">
    <source>
        <dbReference type="PROSITE-ProRule" id="PRU00285"/>
    </source>
</evidence>
<accession>A0A2M7BV12</accession>
<dbReference type="EMBL" id="PEUX01000017">
    <property type="protein sequence ID" value="PIV10391.1"/>
    <property type="molecule type" value="Genomic_DNA"/>
</dbReference>
<evidence type="ECO:0000313" key="5">
    <source>
        <dbReference type="EMBL" id="PIV10391.1"/>
    </source>
</evidence>
<proteinExistence type="inferred from homology"/>
<evidence type="ECO:0000259" key="4">
    <source>
        <dbReference type="PROSITE" id="PS01031"/>
    </source>
</evidence>
<dbReference type="PANTHER" id="PTHR11527">
    <property type="entry name" value="HEAT-SHOCK PROTEIN 20 FAMILY MEMBER"/>
    <property type="match status" value="1"/>
</dbReference>
<feature type="compositionally biased region" description="Basic and acidic residues" evidence="3">
    <location>
        <begin position="44"/>
        <end position="64"/>
    </location>
</feature>
<dbReference type="InterPro" id="IPR002068">
    <property type="entry name" value="A-crystallin/Hsp20_dom"/>
</dbReference>
<dbReference type="SUPFAM" id="SSF49764">
    <property type="entry name" value="HSP20-like chaperones"/>
    <property type="match status" value="1"/>
</dbReference>
<evidence type="ECO:0000256" key="2">
    <source>
        <dbReference type="RuleBase" id="RU003616"/>
    </source>
</evidence>
<name>A0A2M7BV12_9BACT</name>
<evidence type="ECO:0000256" key="3">
    <source>
        <dbReference type="SAM" id="MobiDB-lite"/>
    </source>
</evidence>
<dbReference type="Proteomes" id="UP000229894">
    <property type="component" value="Unassembled WGS sequence"/>
</dbReference>
<dbReference type="Gene3D" id="2.60.40.790">
    <property type="match status" value="1"/>
</dbReference>
<reference evidence="6" key="1">
    <citation type="submission" date="2017-09" db="EMBL/GenBank/DDBJ databases">
        <title>Depth-based differentiation of microbial function through sediment-hosted aquifers and enrichment of novel symbionts in the deep terrestrial subsurface.</title>
        <authorList>
            <person name="Probst A.J."/>
            <person name="Ladd B."/>
            <person name="Jarett J.K."/>
            <person name="Geller-Mcgrath D.E."/>
            <person name="Sieber C.M.K."/>
            <person name="Emerson J.B."/>
            <person name="Anantharaman K."/>
            <person name="Thomas B.C."/>
            <person name="Malmstrom R."/>
            <person name="Stieglmeier M."/>
            <person name="Klingl A."/>
            <person name="Woyke T."/>
            <person name="Ryan C.M."/>
            <person name="Banfield J.F."/>
        </authorList>
    </citation>
    <scope>NUCLEOTIDE SEQUENCE [LARGE SCALE GENOMIC DNA]</scope>
</reference>
<dbReference type="CDD" id="cd06464">
    <property type="entry name" value="ACD_sHsps-like"/>
    <property type="match status" value="1"/>
</dbReference>
<sequence length="179" mass="20512">MAKKPSFFERLTGASWSEDESNNQPEDEPVKTKKIKKTKKAKLSQKDMPSKKEKEPVPSKKESEDWLSESEGQLTIDVYQTPNEIVIKSTIAGVKPEDIDISITNDMITIKGRRQKDEEVKEEDYYYQECYWGPFSRSVILPVDVEVDRADASMKNGILTIKLPKIEKVKTKKISIKAE</sequence>
<dbReference type="PROSITE" id="PS01031">
    <property type="entry name" value="SHSP"/>
    <property type="match status" value="1"/>
</dbReference>
<comment type="similarity">
    <text evidence="1 2">Belongs to the small heat shock protein (HSP20) family.</text>
</comment>
<feature type="domain" description="SHSP" evidence="4">
    <location>
        <begin position="67"/>
        <end position="179"/>
    </location>
</feature>
<dbReference type="InterPro" id="IPR008978">
    <property type="entry name" value="HSP20-like_chaperone"/>
</dbReference>
<dbReference type="Pfam" id="PF00011">
    <property type="entry name" value="HSP20"/>
    <property type="match status" value="1"/>
</dbReference>